<feature type="domain" description="WW" evidence="2">
    <location>
        <begin position="45"/>
        <end position="72"/>
    </location>
</feature>
<comment type="caution">
    <text evidence="3">The sequence shown here is derived from an EMBL/GenBank/DDBJ whole genome shotgun (WGS) entry which is preliminary data.</text>
</comment>
<dbReference type="GO" id="GO:0003723">
    <property type="term" value="F:RNA binding"/>
    <property type="evidence" value="ECO:0007669"/>
    <property type="project" value="TreeGrafter"/>
</dbReference>
<dbReference type="EMBL" id="JAERUA010000021">
    <property type="protein sequence ID" value="KAI1885060.1"/>
    <property type="molecule type" value="Genomic_DNA"/>
</dbReference>
<dbReference type="GO" id="GO:0045292">
    <property type="term" value="P:mRNA cis splicing, via spliceosome"/>
    <property type="evidence" value="ECO:0007669"/>
    <property type="project" value="InterPro"/>
</dbReference>
<feature type="compositionally biased region" description="Basic and acidic residues" evidence="1">
    <location>
        <begin position="266"/>
        <end position="275"/>
    </location>
</feature>
<accession>A0A8T3CMK4</accession>
<dbReference type="CDD" id="cd00201">
    <property type="entry name" value="WW"/>
    <property type="match status" value="2"/>
</dbReference>
<evidence type="ECO:0000259" key="2">
    <source>
        <dbReference type="PROSITE" id="PS50020"/>
    </source>
</evidence>
<dbReference type="GO" id="GO:0005685">
    <property type="term" value="C:U1 snRNP"/>
    <property type="evidence" value="ECO:0007669"/>
    <property type="project" value="TreeGrafter"/>
</dbReference>
<feature type="region of interest" description="Disordered" evidence="1">
    <location>
        <begin position="115"/>
        <end position="297"/>
    </location>
</feature>
<feature type="domain" description="WW" evidence="2">
    <location>
        <begin position="96"/>
        <end position="124"/>
    </location>
</feature>
<dbReference type="GO" id="GO:0071004">
    <property type="term" value="C:U2-type prespliceosome"/>
    <property type="evidence" value="ECO:0007669"/>
    <property type="project" value="TreeGrafter"/>
</dbReference>
<dbReference type="SUPFAM" id="SSF51045">
    <property type="entry name" value="WW domain"/>
    <property type="match status" value="2"/>
</dbReference>
<evidence type="ECO:0000313" key="3">
    <source>
        <dbReference type="EMBL" id="KAI1885060.1"/>
    </source>
</evidence>
<feature type="region of interest" description="Disordered" evidence="1">
    <location>
        <begin position="63"/>
        <end position="100"/>
    </location>
</feature>
<dbReference type="SMART" id="SM00456">
    <property type="entry name" value="WW"/>
    <property type="match status" value="2"/>
</dbReference>
<reference evidence="3" key="1">
    <citation type="submission" date="2021-01" db="EMBL/GenBank/DDBJ databases">
        <authorList>
            <person name="Zahm M."/>
            <person name="Roques C."/>
            <person name="Cabau C."/>
            <person name="Klopp C."/>
            <person name="Donnadieu C."/>
            <person name="Jouanno E."/>
            <person name="Lampietro C."/>
            <person name="Louis A."/>
            <person name="Herpin A."/>
            <person name="Echchiki A."/>
            <person name="Berthelot C."/>
            <person name="Parey E."/>
            <person name="Roest-Crollius H."/>
            <person name="Braasch I."/>
            <person name="Postlethwait J."/>
            <person name="Bobe J."/>
            <person name="Montfort J."/>
            <person name="Bouchez O."/>
            <person name="Begum T."/>
            <person name="Mejri S."/>
            <person name="Adams A."/>
            <person name="Chen W.-J."/>
            <person name="Guiguen Y."/>
        </authorList>
    </citation>
    <scope>NUCLEOTIDE SEQUENCE</scope>
    <source>
        <tissue evidence="3">Blood</tissue>
    </source>
</reference>
<dbReference type="InterPro" id="IPR039726">
    <property type="entry name" value="Prp40-like"/>
</dbReference>
<dbReference type="PANTHER" id="PTHR11864:SF0">
    <property type="entry name" value="PRP40 PRE-MRNA PROCESSING FACTOR 40 HOMOLOG A (YEAST)"/>
    <property type="match status" value="1"/>
</dbReference>
<feature type="compositionally biased region" description="Acidic residues" evidence="1">
    <location>
        <begin position="186"/>
        <end position="234"/>
    </location>
</feature>
<dbReference type="PROSITE" id="PS50020">
    <property type="entry name" value="WW_DOMAIN_2"/>
    <property type="match status" value="2"/>
</dbReference>
<feature type="compositionally biased region" description="Basic and acidic residues" evidence="1">
    <location>
        <begin position="242"/>
        <end position="256"/>
    </location>
</feature>
<dbReference type="Pfam" id="PF00397">
    <property type="entry name" value="WW"/>
    <property type="match status" value="2"/>
</dbReference>
<dbReference type="PROSITE" id="PS01159">
    <property type="entry name" value="WW_DOMAIN_1"/>
    <property type="match status" value="1"/>
</dbReference>
<feature type="region of interest" description="Disordered" evidence="1">
    <location>
        <begin position="1"/>
        <end position="44"/>
    </location>
</feature>
<dbReference type="AlphaFoldDB" id="A0A8T3CMK4"/>
<evidence type="ECO:0000313" key="4">
    <source>
        <dbReference type="Proteomes" id="UP000829720"/>
    </source>
</evidence>
<sequence length="297" mass="33360">MEKDVLEVRPKDRERIESDTGSAETQSEKAEVAAPSASESESEVWIEGITDDGLTYYYNTRTGDAQWEKPEGFQGESKTSGQTEDKNQSKKSSNCPWMEVLSPDGYAYYYNTETGESSWEKPAEYSALEASIAGDEEEEVGEVPPPKPEPLSGDEDSSTDDGLDDFTESRVSKKRQEENSQSSEEGKEEDDDDDDDEDDDDKDDDDEEDDDKDDDEVDEEDKSSPSEDEDEEDGTPAKKARKADLYAKQERPKTEQDPNTQSTLQTDKEDTGELSRKRKLENGKSGSVQQRRKDDSI</sequence>
<dbReference type="PANTHER" id="PTHR11864">
    <property type="entry name" value="PRE-MRNA-PROCESSING PROTEIN PRP40"/>
    <property type="match status" value="1"/>
</dbReference>
<dbReference type="OrthoDB" id="8937177at2759"/>
<dbReference type="InterPro" id="IPR036020">
    <property type="entry name" value="WW_dom_sf"/>
</dbReference>
<keyword evidence="4" id="KW-1185">Reference proteome</keyword>
<gene>
    <name evidence="3" type="ORF">AGOR_G00216290</name>
</gene>
<dbReference type="Proteomes" id="UP000829720">
    <property type="component" value="Unassembled WGS sequence"/>
</dbReference>
<dbReference type="Gene3D" id="2.20.70.10">
    <property type="match status" value="2"/>
</dbReference>
<feature type="compositionally biased region" description="Basic and acidic residues" evidence="1">
    <location>
        <begin position="167"/>
        <end position="178"/>
    </location>
</feature>
<feature type="compositionally biased region" description="Basic and acidic residues" evidence="1">
    <location>
        <begin position="1"/>
        <end position="18"/>
    </location>
</feature>
<proteinExistence type="predicted"/>
<protein>
    <recommendedName>
        <fullName evidence="2">WW domain-containing protein</fullName>
    </recommendedName>
</protein>
<dbReference type="InterPro" id="IPR001202">
    <property type="entry name" value="WW_dom"/>
</dbReference>
<feature type="compositionally biased region" description="Acidic residues" evidence="1">
    <location>
        <begin position="152"/>
        <end position="166"/>
    </location>
</feature>
<evidence type="ECO:0000256" key="1">
    <source>
        <dbReference type="SAM" id="MobiDB-lite"/>
    </source>
</evidence>
<name>A0A8T3CMK4_9TELE</name>
<organism evidence="3 4">
    <name type="scientific">Albula goreensis</name>
    <dbReference type="NCBI Taxonomy" id="1534307"/>
    <lineage>
        <taxon>Eukaryota</taxon>
        <taxon>Metazoa</taxon>
        <taxon>Chordata</taxon>
        <taxon>Craniata</taxon>
        <taxon>Vertebrata</taxon>
        <taxon>Euteleostomi</taxon>
        <taxon>Actinopterygii</taxon>
        <taxon>Neopterygii</taxon>
        <taxon>Teleostei</taxon>
        <taxon>Albuliformes</taxon>
        <taxon>Albulidae</taxon>
        <taxon>Albula</taxon>
    </lineage>
</organism>